<evidence type="ECO:0000256" key="1">
    <source>
        <dbReference type="ARBA" id="ARBA00007661"/>
    </source>
</evidence>
<dbReference type="OMA" id="GHMKMHL"/>
<dbReference type="InterPro" id="IPR023074">
    <property type="entry name" value="HMG_CoA_Rdtase_cat_sf"/>
</dbReference>
<dbReference type="GO" id="GO:0015936">
    <property type="term" value="P:coenzyme A metabolic process"/>
    <property type="evidence" value="ECO:0007669"/>
    <property type="project" value="InterPro"/>
</dbReference>
<dbReference type="Gene3D" id="3.90.770.10">
    <property type="entry name" value="3-hydroxy-3-methylglutaryl-coenzyme A Reductase, Chain A, domain 2"/>
    <property type="match status" value="2"/>
</dbReference>
<gene>
    <name evidence="3" type="ORF">H696_00797</name>
</gene>
<dbReference type="InterPro" id="IPR009029">
    <property type="entry name" value="HMG_CoA_Rdtase_sub-bd_dom_sf"/>
</dbReference>
<dbReference type="GO" id="GO:0004420">
    <property type="term" value="F:hydroxymethylglutaryl-CoA reductase (NADPH) activity"/>
    <property type="evidence" value="ECO:0007669"/>
    <property type="project" value="InterPro"/>
</dbReference>
<proteinExistence type="inferred from homology"/>
<evidence type="ECO:0000256" key="2">
    <source>
        <dbReference type="ARBA" id="ARBA00023002"/>
    </source>
</evidence>
<dbReference type="PANTHER" id="PTHR10572">
    <property type="entry name" value="3-HYDROXY-3-METHYLGLUTARYL-COENZYME A REDUCTASE"/>
    <property type="match status" value="1"/>
</dbReference>
<evidence type="ECO:0000313" key="3">
    <source>
        <dbReference type="EMBL" id="KCV73256.1"/>
    </source>
</evidence>
<organism evidence="3">
    <name type="scientific">Fonticula alba</name>
    <name type="common">Slime mold</name>
    <dbReference type="NCBI Taxonomy" id="691883"/>
    <lineage>
        <taxon>Eukaryota</taxon>
        <taxon>Rotosphaerida</taxon>
        <taxon>Fonticulaceae</taxon>
        <taxon>Fonticula</taxon>
    </lineage>
</organism>
<dbReference type="InterPro" id="IPR004553">
    <property type="entry name" value="HMG_CoA_Rdtase_bac-typ"/>
</dbReference>
<reference evidence="3" key="1">
    <citation type="submission" date="2013-04" db="EMBL/GenBank/DDBJ databases">
        <title>The Genome Sequence of Fonticula alba ATCC 38817.</title>
        <authorList>
            <consortium name="The Broad Institute Genomics Platform"/>
            <person name="Russ C."/>
            <person name="Cuomo C."/>
            <person name="Burger G."/>
            <person name="Gray M.W."/>
            <person name="Holland P.W.H."/>
            <person name="King N."/>
            <person name="Lang F.B.F."/>
            <person name="Roger A.J."/>
            <person name="Ruiz-Trillo I."/>
            <person name="Brown M."/>
            <person name="Walker B."/>
            <person name="Young S."/>
            <person name="Zeng Q."/>
            <person name="Gargeya S."/>
            <person name="Fitzgerald M."/>
            <person name="Haas B."/>
            <person name="Abouelleil A."/>
            <person name="Allen A.W."/>
            <person name="Alvarado L."/>
            <person name="Arachchi H.M."/>
            <person name="Berlin A.M."/>
            <person name="Chapman S.B."/>
            <person name="Gainer-Dewar J."/>
            <person name="Goldberg J."/>
            <person name="Griggs A."/>
            <person name="Gujja S."/>
            <person name="Hansen M."/>
            <person name="Howarth C."/>
            <person name="Imamovic A."/>
            <person name="Ireland A."/>
            <person name="Larimer J."/>
            <person name="McCowan C."/>
            <person name="Murphy C."/>
            <person name="Pearson M."/>
            <person name="Poon T.W."/>
            <person name="Priest M."/>
            <person name="Roberts A."/>
            <person name="Saif S."/>
            <person name="Shea T."/>
            <person name="Sisk P."/>
            <person name="Sykes S."/>
            <person name="Wortman J."/>
            <person name="Nusbaum C."/>
            <person name="Birren B."/>
        </authorList>
    </citation>
    <scope>NUCLEOTIDE SEQUENCE [LARGE SCALE GENOMIC DNA]</scope>
    <source>
        <strain evidence="3">ATCC 38817</strain>
    </source>
</reference>
<dbReference type="Pfam" id="PF00368">
    <property type="entry name" value="HMG-CoA_red"/>
    <property type="match status" value="1"/>
</dbReference>
<dbReference type="PROSITE" id="PS50065">
    <property type="entry name" value="HMG_COA_REDUCTASE_4"/>
    <property type="match status" value="1"/>
</dbReference>
<dbReference type="CDD" id="cd00644">
    <property type="entry name" value="HMG-CoA_reductase_classII"/>
    <property type="match status" value="1"/>
</dbReference>
<dbReference type="SUPFAM" id="SSF55035">
    <property type="entry name" value="NAD-binding domain of HMG-CoA reductase"/>
    <property type="match status" value="1"/>
</dbReference>
<protein>
    <recommendedName>
        <fullName evidence="5">3-hydroxy-3-methylglutaryl coenzyme A reductase</fullName>
    </recommendedName>
</protein>
<dbReference type="SUPFAM" id="SSF56542">
    <property type="entry name" value="Substrate-binding domain of HMG-CoA reductase"/>
    <property type="match status" value="1"/>
</dbReference>
<dbReference type="eggNOG" id="ENOG502QS8A">
    <property type="taxonomic scope" value="Eukaryota"/>
</dbReference>
<dbReference type="Proteomes" id="UP000030693">
    <property type="component" value="Unassembled WGS sequence"/>
</dbReference>
<dbReference type="STRING" id="691883.A0A058ZH14"/>
<sequence length="508" mass="52360">MTPPHHAGPAAAPAWASGFYKLSVAERRAILQQAFPEVFEPEIQAAGGEFPLLPLSTDQADNMVENCVGTMGLPVGVGLNFVINGRPTVVPMAVEEPSVIAAASNAAKTILAGGGFAASTSDPRNVMIAQVQILDLPEEQLAPAAERILAAQEALRQEANSRFCASMAKRGGGLVSVTVRTVDPARLASAQDLFDAGVCPSFEARHARAAADPANQDTPALEVRSPRTPYLVVHLLVAVCEAMGANVCNTVAEGLAPMLERLAAGDAGDLAPRAGLRILSNLAIHRLARASFRVPVAALARPGSDGLQVAQRIVEAAAFAHDDPFRAATHNKGIMNGVGAAAVALGQDWRAVEAGAHAFCAVDQYAAKRPGSGYQPMTQYWVEGAGPDAVLRGEIELPLAVGTKGGAVTTVQSYRVALALAGSPTSAELSHILACVGLAQNFAAVRALSLEGINRGHMALHARNIAVAAGVPTERVTEAAAWMITHGGGPTTDAAKAFLAAQGIAPST</sequence>
<dbReference type="InterPro" id="IPR009023">
    <property type="entry name" value="HMG_CoA_Rdtase_NAD(P)-bd_sf"/>
</dbReference>
<dbReference type="OrthoDB" id="310654at2759"/>
<keyword evidence="2" id="KW-0560">Oxidoreductase</keyword>
<name>A0A058ZH14_FONAL</name>
<dbReference type="Gene3D" id="1.10.8.660">
    <property type="match status" value="1"/>
</dbReference>
<accession>A0A058ZH14</accession>
<dbReference type="InterPro" id="IPR002202">
    <property type="entry name" value="HMG_CoA_Rdtase"/>
</dbReference>
<dbReference type="AlphaFoldDB" id="A0A058ZH14"/>
<comment type="similarity">
    <text evidence="1">Belongs to the HMG-CoA reductase family.</text>
</comment>
<dbReference type="GeneID" id="20525522"/>
<keyword evidence="4" id="KW-1185">Reference proteome</keyword>
<dbReference type="PANTHER" id="PTHR10572:SF24">
    <property type="entry name" value="3-HYDROXY-3-METHYLGLUTARYL-COENZYME A REDUCTASE"/>
    <property type="match status" value="1"/>
</dbReference>
<dbReference type="RefSeq" id="XP_009492957.1">
    <property type="nucleotide sequence ID" value="XM_009494682.1"/>
</dbReference>
<evidence type="ECO:0000313" key="4">
    <source>
        <dbReference type="Proteomes" id="UP000030693"/>
    </source>
</evidence>
<evidence type="ECO:0008006" key="5">
    <source>
        <dbReference type="Google" id="ProtNLM"/>
    </source>
</evidence>
<dbReference type="EMBL" id="KB932201">
    <property type="protein sequence ID" value="KCV73256.1"/>
    <property type="molecule type" value="Genomic_DNA"/>
</dbReference>